<keyword evidence="1" id="KW-1133">Transmembrane helix</keyword>
<evidence type="ECO:0000313" key="3">
    <source>
        <dbReference type="Proteomes" id="UP000002640"/>
    </source>
</evidence>
<dbReference type="EMBL" id="JH159156">
    <property type="protein sequence ID" value="EGZ13604.1"/>
    <property type="molecule type" value="Genomic_DNA"/>
</dbReference>
<protein>
    <submittedName>
        <fullName evidence="2">Uncharacterized protein</fullName>
    </submittedName>
</protein>
<reference evidence="2 3" key="1">
    <citation type="journal article" date="2006" name="Science">
        <title>Phytophthora genome sequences uncover evolutionary origins and mechanisms of pathogenesis.</title>
        <authorList>
            <person name="Tyler B.M."/>
            <person name="Tripathy S."/>
            <person name="Zhang X."/>
            <person name="Dehal P."/>
            <person name="Jiang R.H."/>
            <person name="Aerts A."/>
            <person name="Arredondo F.D."/>
            <person name="Baxter L."/>
            <person name="Bensasson D."/>
            <person name="Beynon J.L."/>
            <person name="Chapman J."/>
            <person name="Damasceno C.M."/>
            <person name="Dorrance A.E."/>
            <person name="Dou D."/>
            <person name="Dickerman A.W."/>
            <person name="Dubchak I.L."/>
            <person name="Garbelotto M."/>
            <person name="Gijzen M."/>
            <person name="Gordon S.G."/>
            <person name="Govers F."/>
            <person name="Grunwald N.J."/>
            <person name="Huang W."/>
            <person name="Ivors K.L."/>
            <person name="Jones R.W."/>
            <person name="Kamoun S."/>
            <person name="Krampis K."/>
            <person name="Lamour K.H."/>
            <person name="Lee M.K."/>
            <person name="McDonald W.H."/>
            <person name="Medina M."/>
            <person name="Meijer H.J."/>
            <person name="Nordberg E.K."/>
            <person name="Maclean D.J."/>
            <person name="Ospina-Giraldo M.D."/>
            <person name="Morris P.F."/>
            <person name="Phuntumart V."/>
            <person name="Putnam N.H."/>
            <person name="Rash S."/>
            <person name="Rose J.K."/>
            <person name="Sakihama Y."/>
            <person name="Salamov A.A."/>
            <person name="Savidor A."/>
            <person name="Scheuring C.F."/>
            <person name="Smith B.M."/>
            <person name="Sobral B.W."/>
            <person name="Terry A."/>
            <person name="Torto-Alalibo T.A."/>
            <person name="Win J."/>
            <person name="Xu Z."/>
            <person name="Zhang H."/>
            <person name="Grigoriev I.V."/>
            <person name="Rokhsar D.S."/>
            <person name="Boore J.L."/>
        </authorList>
    </citation>
    <scope>NUCLEOTIDE SEQUENCE [LARGE SCALE GENOMIC DNA]</scope>
    <source>
        <strain evidence="2 3">P6497</strain>
    </source>
</reference>
<proteinExistence type="predicted"/>
<gene>
    <name evidence="2" type="ORF">PHYSODRAFT_303091</name>
</gene>
<name>G4ZUY0_PHYSP</name>
<sequence>MAATGEPDTDSSLWATEYYRHQSSQRLNRKRKSLLRPSVFGACLAIAGRIVLRPLAMLLLFTTTSYLSDATVLIKLDQSFFEYTQYDLSMAGGCTDCVGPCKIGLLKYAFFNGEAITSAPGFSALMGTSPKESLYDFSNLSAEAIAVGEELDNSDAICQSGINDWGAITSILTATPKKSWTS</sequence>
<organism evidence="2 3">
    <name type="scientific">Phytophthora sojae (strain P6497)</name>
    <name type="common">Soybean stem and root rot agent</name>
    <name type="synonym">Phytophthora megasperma f. sp. glycines</name>
    <dbReference type="NCBI Taxonomy" id="1094619"/>
    <lineage>
        <taxon>Eukaryota</taxon>
        <taxon>Sar</taxon>
        <taxon>Stramenopiles</taxon>
        <taxon>Oomycota</taxon>
        <taxon>Peronosporomycetes</taxon>
        <taxon>Peronosporales</taxon>
        <taxon>Peronosporaceae</taxon>
        <taxon>Phytophthora</taxon>
    </lineage>
</organism>
<keyword evidence="3" id="KW-1185">Reference proteome</keyword>
<keyword evidence="1" id="KW-0812">Transmembrane</keyword>
<evidence type="ECO:0000256" key="1">
    <source>
        <dbReference type="SAM" id="Phobius"/>
    </source>
</evidence>
<dbReference type="RefSeq" id="XP_009531033.1">
    <property type="nucleotide sequence ID" value="XM_009532738.1"/>
</dbReference>
<dbReference type="InParanoid" id="G4ZUY0"/>
<accession>G4ZUY0</accession>
<dbReference type="AlphaFoldDB" id="G4ZUY0"/>
<dbReference type="KEGG" id="psoj:PHYSODRAFT_303091"/>
<keyword evidence="1" id="KW-0472">Membrane</keyword>
<dbReference type="Proteomes" id="UP000002640">
    <property type="component" value="Unassembled WGS sequence"/>
</dbReference>
<dbReference type="GeneID" id="20642228"/>
<evidence type="ECO:0000313" key="2">
    <source>
        <dbReference type="EMBL" id="EGZ13604.1"/>
    </source>
</evidence>
<feature type="transmembrane region" description="Helical" evidence="1">
    <location>
        <begin position="39"/>
        <end position="61"/>
    </location>
</feature>